<feature type="transmembrane region" description="Helical" evidence="6">
    <location>
        <begin position="85"/>
        <end position="107"/>
    </location>
</feature>
<dbReference type="Proteomes" id="UP001521116">
    <property type="component" value="Unassembled WGS sequence"/>
</dbReference>
<feature type="transmembrane region" description="Helical" evidence="6">
    <location>
        <begin position="159"/>
        <end position="185"/>
    </location>
</feature>
<gene>
    <name evidence="7" type="ORF">SLS56_001136</name>
</gene>
<feature type="region of interest" description="Disordered" evidence="5">
    <location>
        <begin position="483"/>
        <end position="594"/>
    </location>
</feature>
<sequence>MLAQALDLSSNPYKIPVTYFDIGKATLGRQENGTPFNDYREDRESRYVDGRFCGINPGVAGQRCCLPCPVQDWIYPEAYLSKLKIVNYVGICSVALCCFFLLSFLVLPPERSSRHYLTIGVTLAITFFSIPFVIPLGTEPSICHDKITPNGQGSDLPCAWTGALLLLGAMGSALWILFRALWLHLRVCWEIDPGRPFMIMSILSGVIVPATFTAVSLTVTGVSYRTGLVCLPNHKHAILTFWAWQVGFAGAALLVQGITTWYCIWVYLRVLVRSRRGGRRSAAAAATASNGGRMEPSSFVSESTTGSGAARPQNTWRKMRRMLLLQWRGVALTVVMAVESLFYIIVFVAQDTRFGEVAGKANEPDAKTWSACLVLTAGNREACMQYTNKLAISQDLVLGSLLLGSLIGTQNFLLLARPSIFVGWWELFRSPFSHIPIFHRRGSDLPLTSLKPSDHHDHHYPPHTATTTADTHDYASTGTIPLMTAASSPSKKSSLLFTTTGRPRSHNTTHIRGSSSLSSTDLPPITITNPYKLSLPSEREGGASLPSPSTRADDLADTYGANVHDHGGDSFHAGRPSTPPPPAHRASAADAGPLPGVANRHQLPAWAVAAAAEEGSLGAAERGPMRGRWERVFE</sequence>
<accession>A0ABR3TAZ7</accession>
<feature type="region of interest" description="Disordered" evidence="5">
    <location>
        <begin position="449"/>
        <end position="471"/>
    </location>
</feature>
<feature type="compositionally biased region" description="Low complexity" evidence="5">
    <location>
        <begin position="485"/>
        <end position="496"/>
    </location>
</feature>
<evidence type="ECO:0000256" key="3">
    <source>
        <dbReference type="ARBA" id="ARBA00022989"/>
    </source>
</evidence>
<reference evidence="7 8" key="1">
    <citation type="submission" date="2024-02" db="EMBL/GenBank/DDBJ databases">
        <title>De novo assembly and annotation of 12 fungi associated with fruit tree decline syndrome in Ontario, Canada.</title>
        <authorList>
            <person name="Sulman M."/>
            <person name="Ellouze W."/>
            <person name="Ilyukhin E."/>
        </authorList>
    </citation>
    <scope>NUCLEOTIDE SEQUENCE [LARGE SCALE GENOMIC DNA]</scope>
    <source>
        <strain evidence="7 8">M1-105</strain>
    </source>
</reference>
<proteinExistence type="predicted"/>
<dbReference type="InterPro" id="IPR053247">
    <property type="entry name" value="GPCR_GPR1/git3-like"/>
</dbReference>
<protein>
    <recommendedName>
        <fullName evidence="9">G-protein coupled receptor</fullName>
    </recommendedName>
</protein>
<organism evidence="7 8">
    <name type="scientific">Neofusicoccum ribis</name>
    <dbReference type="NCBI Taxonomy" id="45134"/>
    <lineage>
        <taxon>Eukaryota</taxon>
        <taxon>Fungi</taxon>
        <taxon>Dikarya</taxon>
        <taxon>Ascomycota</taxon>
        <taxon>Pezizomycotina</taxon>
        <taxon>Dothideomycetes</taxon>
        <taxon>Dothideomycetes incertae sedis</taxon>
        <taxon>Botryosphaeriales</taxon>
        <taxon>Botryosphaeriaceae</taxon>
        <taxon>Neofusicoccum</taxon>
    </lineage>
</organism>
<feature type="compositionally biased region" description="Low complexity" evidence="5">
    <location>
        <begin position="462"/>
        <end position="471"/>
    </location>
</feature>
<comment type="subcellular location">
    <subcellularLocation>
        <location evidence="1">Membrane</location>
        <topology evidence="1">Multi-pass membrane protein</topology>
    </subcellularLocation>
</comment>
<feature type="transmembrane region" description="Helical" evidence="6">
    <location>
        <begin position="327"/>
        <end position="349"/>
    </location>
</feature>
<dbReference type="EMBL" id="JAJVDC020000006">
    <property type="protein sequence ID" value="KAL1636551.1"/>
    <property type="molecule type" value="Genomic_DNA"/>
</dbReference>
<evidence type="ECO:0008006" key="9">
    <source>
        <dbReference type="Google" id="ProtNLM"/>
    </source>
</evidence>
<evidence type="ECO:0000256" key="6">
    <source>
        <dbReference type="SAM" id="Phobius"/>
    </source>
</evidence>
<keyword evidence="2 6" id="KW-0812">Transmembrane</keyword>
<feature type="compositionally biased region" description="Polar residues" evidence="5">
    <location>
        <begin position="510"/>
        <end position="531"/>
    </location>
</feature>
<feature type="region of interest" description="Disordered" evidence="5">
    <location>
        <begin position="284"/>
        <end position="312"/>
    </location>
</feature>
<dbReference type="PANTHER" id="PTHR42058:SF1">
    <property type="entry name" value="G-PROTEIN COUPLED RECEPTORS FAMILY 2 PROFILE 2 DOMAIN-CONTAINING PROTEIN"/>
    <property type="match status" value="1"/>
</dbReference>
<dbReference type="InterPro" id="IPR000832">
    <property type="entry name" value="GPCR_2_secretin-like"/>
</dbReference>
<keyword evidence="3 6" id="KW-1133">Transmembrane helix</keyword>
<evidence type="ECO:0000256" key="2">
    <source>
        <dbReference type="ARBA" id="ARBA00022692"/>
    </source>
</evidence>
<dbReference type="Gene3D" id="1.20.1070.10">
    <property type="entry name" value="Rhodopsin 7-helix transmembrane proteins"/>
    <property type="match status" value="1"/>
</dbReference>
<keyword evidence="8" id="KW-1185">Reference proteome</keyword>
<feature type="compositionally biased region" description="Low complexity" evidence="5">
    <location>
        <begin position="284"/>
        <end position="293"/>
    </location>
</feature>
<dbReference type="PANTHER" id="PTHR42058">
    <property type="entry name" value="G_PROTEIN_RECEP_F2_4 DOMAIN-CONTAINING PROTEIN"/>
    <property type="match status" value="1"/>
</dbReference>
<comment type="caution">
    <text evidence="7">The sequence shown here is derived from an EMBL/GenBank/DDBJ whole genome shotgun (WGS) entry which is preliminary data.</text>
</comment>
<evidence type="ECO:0000256" key="1">
    <source>
        <dbReference type="ARBA" id="ARBA00004141"/>
    </source>
</evidence>
<feature type="transmembrane region" description="Helical" evidence="6">
    <location>
        <begin position="116"/>
        <end position="134"/>
    </location>
</feature>
<evidence type="ECO:0000313" key="8">
    <source>
        <dbReference type="Proteomes" id="UP001521116"/>
    </source>
</evidence>
<name>A0ABR3TAZ7_9PEZI</name>
<dbReference type="Pfam" id="PF00002">
    <property type="entry name" value="7tm_2"/>
    <property type="match status" value="1"/>
</dbReference>
<feature type="transmembrane region" description="Helical" evidence="6">
    <location>
        <begin position="242"/>
        <end position="268"/>
    </location>
</feature>
<keyword evidence="4 6" id="KW-0472">Membrane</keyword>
<evidence type="ECO:0000256" key="5">
    <source>
        <dbReference type="SAM" id="MobiDB-lite"/>
    </source>
</evidence>
<evidence type="ECO:0000313" key="7">
    <source>
        <dbReference type="EMBL" id="KAL1636551.1"/>
    </source>
</evidence>
<feature type="transmembrane region" description="Helical" evidence="6">
    <location>
        <begin position="197"/>
        <end position="222"/>
    </location>
</feature>
<evidence type="ECO:0000256" key="4">
    <source>
        <dbReference type="ARBA" id="ARBA00023136"/>
    </source>
</evidence>
<feature type="compositionally biased region" description="Polar residues" evidence="5">
    <location>
        <begin position="298"/>
        <end position="312"/>
    </location>
</feature>